<gene>
    <name evidence="1" type="ORF">RR48_00751</name>
</gene>
<proteinExistence type="predicted"/>
<dbReference type="Proteomes" id="UP000053240">
    <property type="component" value="Unassembled WGS sequence"/>
</dbReference>
<keyword evidence="2" id="KW-1185">Reference proteome</keyword>
<sequence length="162" mass="18025">MSQTTEDQLVPLGGLVMSLPSITQQPSRDELPIISQPTVSTEEAIMKPLIVRPQSIVLKYHRKIPPFKKTIAGRLDSSCLADLSISRARHSRVGFGPRNTLAYVTTYDAVSNLPKLTEWTELGNYVLGRSENDWSESVVTRLAIGRESPYTEVCGAIYLTYK</sequence>
<protein>
    <submittedName>
        <fullName evidence="1">Uncharacterized protein</fullName>
    </submittedName>
</protein>
<dbReference type="AlphaFoldDB" id="A0A0N1IQ58"/>
<dbReference type="InParanoid" id="A0A0N1IQ58"/>
<reference evidence="1 2" key="1">
    <citation type="journal article" date="2015" name="Nat. Commun.">
        <title>Outbred genome sequencing and CRISPR/Cas9 gene editing in butterflies.</title>
        <authorList>
            <person name="Li X."/>
            <person name="Fan D."/>
            <person name="Zhang W."/>
            <person name="Liu G."/>
            <person name="Zhang L."/>
            <person name="Zhao L."/>
            <person name="Fang X."/>
            <person name="Chen L."/>
            <person name="Dong Y."/>
            <person name="Chen Y."/>
            <person name="Ding Y."/>
            <person name="Zhao R."/>
            <person name="Feng M."/>
            <person name="Zhu Y."/>
            <person name="Feng Y."/>
            <person name="Jiang X."/>
            <person name="Zhu D."/>
            <person name="Xiang H."/>
            <person name="Feng X."/>
            <person name="Li S."/>
            <person name="Wang J."/>
            <person name="Zhang G."/>
            <person name="Kronforst M.R."/>
            <person name="Wang W."/>
        </authorList>
    </citation>
    <scope>NUCLEOTIDE SEQUENCE [LARGE SCALE GENOMIC DNA]</scope>
    <source>
        <strain evidence="1">Ya'a_city_454_Pm</strain>
        <tissue evidence="1">Whole body</tissue>
    </source>
</reference>
<dbReference type="STRING" id="76193.A0A0N1IQ58"/>
<organism evidence="1 2">
    <name type="scientific">Papilio machaon</name>
    <name type="common">Old World swallowtail butterfly</name>
    <dbReference type="NCBI Taxonomy" id="76193"/>
    <lineage>
        <taxon>Eukaryota</taxon>
        <taxon>Metazoa</taxon>
        <taxon>Ecdysozoa</taxon>
        <taxon>Arthropoda</taxon>
        <taxon>Hexapoda</taxon>
        <taxon>Insecta</taxon>
        <taxon>Pterygota</taxon>
        <taxon>Neoptera</taxon>
        <taxon>Endopterygota</taxon>
        <taxon>Lepidoptera</taxon>
        <taxon>Glossata</taxon>
        <taxon>Ditrysia</taxon>
        <taxon>Papilionoidea</taxon>
        <taxon>Papilionidae</taxon>
        <taxon>Papilioninae</taxon>
        <taxon>Papilio</taxon>
    </lineage>
</organism>
<evidence type="ECO:0000313" key="1">
    <source>
        <dbReference type="EMBL" id="KPJ19126.1"/>
    </source>
</evidence>
<dbReference type="EMBL" id="KQ459980">
    <property type="protein sequence ID" value="KPJ19126.1"/>
    <property type="molecule type" value="Genomic_DNA"/>
</dbReference>
<evidence type="ECO:0000313" key="2">
    <source>
        <dbReference type="Proteomes" id="UP000053240"/>
    </source>
</evidence>
<accession>A0A0N1IQ58</accession>
<name>A0A0N1IQ58_PAPMA</name>